<feature type="transmembrane region" description="Helical" evidence="7">
    <location>
        <begin position="45"/>
        <end position="65"/>
    </location>
</feature>
<evidence type="ECO:0000256" key="3">
    <source>
        <dbReference type="ARBA" id="ARBA00022475"/>
    </source>
</evidence>
<keyword evidence="4 7" id="KW-0812">Transmembrane</keyword>
<evidence type="ECO:0000256" key="6">
    <source>
        <dbReference type="ARBA" id="ARBA00023136"/>
    </source>
</evidence>
<keyword evidence="5 7" id="KW-1133">Transmembrane helix</keyword>
<feature type="transmembrane region" description="Helical" evidence="7">
    <location>
        <begin position="72"/>
        <end position="93"/>
    </location>
</feature>
<dbReference type="EMBL" id="JAMSCK010000004">
    <property type="protein sequence ID" value="MCM8570336.1"/>
    <property type="molecule type" value="Genomic_DNA"/>
</dbReference>
<keyword evidence="6 7" id="KW-0472">Membrane</keyword>
<name>A0ABT0Z3M2_9FLAO</name>
<comment type="caution">
    <text evidence="8">The sequence shown here is derived from an EMBL/GenBank/DDBJ whole genome shotgun (WGS) entry which is preliminary data.</text>
</comment>
<evidence type="ECO:0000256" key="4">
    <source>
        <dbReference type="ARBA" id="ARBA00022692"/>
    </source>
</evidence>
<accession>A0ABT0Z3M2</accession>
<dbReference type="PANTHER" id="PTHR33452:SF1">
    <property type="entry name" value="INNER MEMBRANE PROTEIN YPHA-RELATED"/>
    <property type="match status" value="1"/>
</dbReference>
<sequence>MRNVNVGLLILRISLGVLMLFHGIAKLITGVAGIAGMIDDYGPTFLAYGVYIGEIIAPIFLILGFRTRLAGLVYVATMLVAVLIAHLGDITSLSKAGGWAIELPALYFFGGLALFFTGGGKLAVSRKNKWD</sequence>
<gene>
    <name evidence="8" type="ORF">NE848_13165</name>
</gene>
<evidence type="ECO:0000256" key="2">
    <source>
        <dbReference type="ARBA" id="ARBA00006679"/>
    </source>
</evidence>
<comment type="subcellular location">
    <subcellularLocation>
        <location evidence="1">Cell membrane</location>
        <topology evidence="1">Multi-pass membrane protein</topology>
    </subcellularLocation>
</comment>
<dbReference type="PANTHER" id="PTHR33452">
    <property type="entry name" value="OXIDOREDUCTASE CATD-RELATED"/>
    <property type="match status" value="1"/>
</dbReference>
<keyword evidence="3" id="KW-1003">Cell membrane</keyword>
<evidence type="ECO:0000313" key="9">
    <source>
        <dbReference type="Proteomes" id="UP001155077"/>
    </source>
</evidence>
<dbReference type="InterPro" id="IPR032808">
    <property type="entry name" value="DoxX"/>
</dbReference>
<evidence type="ECO:0000313" key="8">
    <source>
        <dbReference type="EMBL" id="MCM8570336.1"/>
    </source>
</evidence>
<evidence type="ECO:0000256" key="5">
    <source>
        <dbReference type="ARBA" id="ARBA00022989"/>
    </source>
</evidence>
<reference evidence="8" key="1">
    <citation type="submission" date="2022-06" db="EMBL/GenBank/DDBJ databases">
        <title>Gramella sediminis sp. nov., isolated from deep-sea sediment of the Indian Ocean.</title>
        <authorList>
            <person name="Yang L."/>
        </authorList>
    </citation>
    <scope>NUCLEOTIDE SEQUENCE</scope>
    <source>
        <strain evidence="8">HMD3159</strain>
    </source>
</reference>
<evidence type="ECO:0000256" key="7">
    <source>
        <dbReference type="SAM" id="Phobius"/>
    </source>
</evidence>
<evidence type="ECO:0000256" key="1">
    <source>
        <dbReference type="ARBA" id="ARBA00004651"/>
    </source>
</evidence>
<dbReference type="InterPro" id="IPR051907">
    <property type="entry name" value="DoxX-like_oxidoreductase"/>
</dbReference>
<protein>
    <submittedName>
        <fullName evidence="8">DoxX family protein</fullName>
    </submittedName>
</protein>
<comment type="similarity">
    <text evidence="2">Belongs to the DoxX family.</text>
</comment>
<dbReference type="Pfam" id="PF07681">
    <property type="entry name" value="DoxX"/>
    <property type="match status" value="1"/>
</dbReference>
<keyword evidence="9" id="KW-1185">Reference proteome</keyword>
<organism evidence="8 9">
    <name type="scientific">Gramella jeungdoensis</name>
    <dbReference type="NCBI Taxonomy" id="708091"/>
    <lineage>
        <taxon>Bacteria</taxon>
        <taxon>Pseudomonadati</taxon>
        <taxon>Bacteroidota</taxon>
        <taxon>Flavobacteriia</taxon>
        <taxon>Flavobacteriales</taxon>
        <taxon>Flavobacteriaceae</taxon>
        <taxon>Christiangramia</taxon>
    </lineage>
</organism>
<dbReference type="RefSeq" id="WP_252114333.1">
    <property type="nucleotide sequence ID" value="NZ_JAMSCK010000004.1"/>
</dbReference>
<proteinExistence type="inferred from homology"/>
<feature type="transmembrane region" description="Helical" evidence="7">
    <location>
        <begin position="105"/>
        <end position="124"/>
    </location>
</feature>
<dbReference type="Proteomes" id="UP001155077">
    <property type="component" value="Unassembled WGS sequence"/>
</dbReference>
<feature type="transmembrane region" description="Helical" evidence="7">
    <location>
        <begin position="7"/>
        <end position="25"/>
    </location>
</feature>